<dbReference type="PROSITE" id="PS50113">
    <property type="entry name" value="PAC"/>
    <property type="match status" value="1"/>
</dbReference>
<feature type="domain" description="GGDEF" evidence="4">
    <location>
        <begin position="299"/>
        <end position="431"/>
    </location>
</feature>
<dbReference type="Gene3D" id="3.30.70.270">
    <property type="match status" value="1"/>
</dbReference>
<dbReference type="InterPro" id="IPR052155">
    <property type="entry name" value="Biofilm_reg_signaling"/>
</dbReference>
<dbReference type="CDD" id="cd00130">
    <property type="entry name" value="PAS"/>
    <property type="match status" value="1"/>
</dbReference>
<reference evidence="5 6" key="1">
    <citation type="journal article" date="2022" name="Int. J. Syst. Evol. Microbiol.">
        <title>Neobacillus kokaensis sp. nov., isolated from soil.</title>
        <authorList>
            <person name="Yuki K."/>
            <person name="Matsubara H."/>
            <person name="Yamaguchi S."/>
        </authorList>
    </citation>
    <scope>NUCLEOTIDE SEQUENCE [LARGE SCALE GENOMIC DNA]</scope>
    <source>
        <strain evidence="5 6">LOB 377</strain>
    </source>
</reference>
<evidence type="ECO:0000259" key="4">
    <source>
        <dbReference type="PROSITE" id="PS50887"/>
    </source>
</evidence>
<dbReference type="SUPFAM" id="SSF55073">
    <property type="entry name" value="Nucleotide cyclase"/>
    <property type="match status" value="1"/>
</dbReference>
<gene>
    <name evidence="5" type="ORF">AM1BK_30310</name>
</gene>
<dbReference type="NCBIfam" id="TIGR00229">
    <property type="entry name" value="sensory_box"/>
    <property type="match status" value="1"/>
</dbReference>
<proteinExistence type="predicted"/>
<dbReference type="InterPro" id="IPR000160">
    <property type="entry name" value="GGDEF_dom"/>
</dbReference>
<dbReference type="SMART" id="SM00086">
    <property type="entry name" value="PAC"/>
    <property type="match status" value="1"/>
</dbReference>
<dbReference type="SMART" id="SM00267">
    <property type="entry name" value="GGDEF"/>
    <property type="match status" value="1"/>
</dbReference>
<dbReference type="InterPro" id="IPR035919">
    <property type="entry name" value="EAL_sf"/>
</dbReference>
<dbReference type="Proteomes" id="UP000637074">
    <property type="component" value="Unassembled WGS sequence"/>
</dbReference>
<evidence type="ECO:0000259" key="2">
    <source>
        <dbReference type="PROSITE" id="PS50113"/>
    </source>
</evidence>
<dbReference type="PROSITE" id="PS50883">
    <property type="entry name" value="EAL"/>
    <property type="match status" value="1"/>
</dbReference>
<dbReference type="PROSITE" id="PS50887">
    <property type="entry name" value="GGDEF"/>
    <property type="match status" value="1"/>
</dbReference>
<dbReference type="InterPro" id="IPR001610">
    <property type="entry name" value="PAC"/>
</dbReference>
<evidence type="ECO:0000259" key="1">
    <source>
        <dbReference type="PROSITE" id="PS50112"/>
    </source>
</evidence>
<comment type="caution">
    <text evidence="5">The sequence shown here is derived from an EMBL/GenBank/DDBJ whole genome shotgun (WGS) entry which is preliminary data.</text>
</comment>
<dbReference type="SUPFAM" id="SSF141868">
    <property type="entry name" value="EAL domain-like"/>
    <property type="match status" value="1"/>
</dbReference>
<organism evidence="5 6">
    <name type="scientific">Neobacillus kokaensis</name>
    <dbReference type="NCBI Taxonomy" id="2759023"/>
    <lineage>
        <taxon>Bacteria</taxon>
        <taxon>Bacillati</taxon>
        <taxon>Bacillota</taxon>
        <taxon>Bacilli</taxon>
        <taxon>Bacillales</taxon>
        <taxon>Bacillaceae</taxon>
        <taxon>Neobacillus</taxon>
    </lineage>
</organism>
<dbReference type="SMART" id="SM00052">
    <property type="entry name" value="EAL"/>
    <property type="match status" value="1"/>
</dbReference>
<feature type="domain" description="EAL" evidence="3">
    <location>
        <begin position="440"/>
        <end position="690"/>
    </location>
</feature>
<dbReference type="Pfam" id="PF13426">
    <property type="entry name" value="PAS_9"/>
    <property type="match status" value="1"/>
</dbReference>
<accession>A0ABQ3N3I9</accession>
<evidence type="ECO:0000313" key="6">
    <source>
        <dbReference type="Proteomes" id="UP000637074"/>
    </source>
</evidence>
<dbReference type="Gene3D" id="3.20.20.450">
    <property type="entry name" value="EAL domain"/>
    <property type="match status" value="1"/>
</dbReference>
<feature type="domain" description="PAC" evidence="2">
    <location>
        <begin position="217"/>
        <end position="269"/>
    </location>
</feature>
<dbReference type="Pfam" id="PF00563">
    <property type="entry name" value="EAL"/>
    <property type="match status" value="1"/>
</dbReference>
<dbReference type="PANTHER" id="PTHR44757:SF2">
    <property type="entry name" value="BIOFILM ARCHITECTURE MAINTENANCE PROTEIN MBAA"/>
    <property type="match status" value="1"/>
</dbReference>
<keyword evidence="6" id="KW-1185">Reference proteome</keyword>
<evidence type="ECO:0000313" key="5">
    <source>
        <dbReference type="EMBL" id="GHH99488.1"/>
    </source>
</evidence>
<dbReference type="RefSeq" id="WP_191274205.1">
    <property type="nucleotide sequence ID" value="NZ_BNDS01000012.1"/>
</dbReference>
<dbReference type="NCBIfam" id="TIGR00254">
    <property type="entry name" value="GGDEF"/>
    <property type="match status" value="1"/>
</dbReference>
<dbReference type="InterPro" id="IPR000014">
    <property type="entry name" value="PAS"/>
</dbReference>
<dbReference type="Gene3D" id="3.30.450.20">
    <property type="entry name" value="PAS domain"/>
    <property type="match status" value="2"/>
</dbReference>
<protein>
    <submittedName>
        <fullName evidence="5">GGDEF domain-containing protein</fullName>
    </submittedName>
</protein>
<dbReference type="Pfam" id="PF00990">
    <property type="entry name" value="GGDEF"/>
    <property type="match status" value="1"/>
</dbReference>
<dbReference type="InterPro" id="IPR029787">
    <property type="entry name" value="Nucleotide_cyclase"/>
</dbReference>
<dbReference type="InterPro" id="IPR043128">
    <property type="entry name" value="Rev_trsase/Diguanyl_cyclase"/>
</dbReference>
<dbReference type="SMART" id="SM00091">
    <property type="entry name" value="PAS"/>
    <property type="match status" value="2"/>
</dbReference>
<dbReference type="CDD" id="cd01949">
    <property type="entry name" value="GGDEF"/>
    <property type="match status" value="1"/>
</dbReference>
<dbReference type="InterPro" id="IPR001633">
    <property type="entry name" value="EAL_dom"/>
</dbReference>
<sequence>MKELLLELEHDFDSILDLIDSFSDIFCLKDGEGNYVYVGGKFFKLLNIENSCLIGKRNIDLAYHYPFLQELFEQSEVTDEQTWLSGSFSRYQDYIYHIHNQTVIYDVMKLPFYYKDGRRKGLLILGKDITVGREKKRELDTTLKELNDIKQAMDKSVIVAITDNKGFITYVNEKFCELSKYVREELLGQNHSLLNSGYHSKAFFKEMWRTIGNGKVWTGEIKNRAKDGSYYWVKTNIVPFLNENGDPYQYISIRQDITDQKETEEKIRYNALHDELTGLRNRRCFHTDVDCWIQENKQKQMALLFLDLDRFKYINDHFGHRMGDRVLQAVTKRITKHLGESGDVYRFGGDEFIIILRDCAREKAKRLANEISGLFGAAFHIRNERIYVSTSIGVSFYPDDGENLECLVKKADSAMFSGKKNRTNEVQYYSFEIYEQLSKRVEMERDLRDAIKEKSFSLHYQPQIDLASQKIVGVEALIRWQHHAWGNIPPSEFIPLAEETGLITPITEWVLKTAFHDLQSWVKNGIKPIRMAVNISAILFHEDLVSFLKRILDETNMNPAYVELEITESVMQNPRMTIPILKQLRSLGVRLSIDDFGTGYSSLACLRDLPIDCLKIDRSFIEDIERDQGIIVKTIIDMASHLNVDVIAEGIEKQQQLQFLSTLSCKEGQGYLFSRPLPSKEISTFLFKPLISSPV</sequence>
<dbReference type="InterPro" id="IPR035965">
    <property type="entry name" value="PAS-like_dom_sf"/>
</dbReference>
<dbReference type="PROSITE" id="PS50112">
    <property type="entry name" value="PAS"/>
    <property type="match status" value="1"/>
</dbReference>
<evidence type="ECO:0000259" key="3">
    <source>
        <dbReference type="PROSITE" id="PS50883"/>
    </source>
</evidence>
<name>A0ABQ3N3I9_9BACI</name>
<dbReference type="SUPFAM" id="SSF55785">
    <property type="entry name" value="PYP-like sensor domain (PAS domain)"/>
    <property type="match status" value="2"/>
</dbReference>
<dbReference type="CDD" id="cd01948">
    <property type="entry name" value="EAL"/>
    <property type="match status" value="1"/>
</dbReference>
<feature type="domain" description="PAS" evidence="1">
    <location>
        <begin position="159"/>
        <end position="190"/>
    </location>
</feature>
<dbReference type="PANTHER" id="PTHR44757">
    <property type="entry name" value="DIGUANYLATE CYCLASE DGCP"/>
    <property type="match status" value="1"/>
</dbReference>
<dbReference type="InterPro" id="IPR000700">
    <property type="entry name" value="PAS-assoc_C"/>
</dbReference>
<dbReference type="EMBL" id="BNDS01000012">
    <property type="protein sequence ID" value="GHH99488.1"/>
    <property type="molecule type" value="Genomic_DNA"/>
</dbReference>